<feature type="transmembrane region" description="Helical" evidence="2">
    <location>
        <begin position="47"/>
        <end position="70"/>
    </location>
</feature>
<feature type="transmembrane region" description="Helical" evidence="2">
    <location>
        <begin position="109"/>
        <end position="131"/>
    </location>
</feature>
<dbReference type="EMBL" id="DYTS01000051">
    <property type="protein sequence ID" value="HJH17622.1"/>
    <property type="molecule type" value="Genomic_DNA"/>
</dbReference>
<evidence type="ECO:0000313" key="3">
    <source>
        <dbReference type="EMBL" id="HJH17622.1"/>
    </source>
</evidence>
<proteinExistence type="predicted"/>
<accession>A0A921NER8</accession>
<feature type="region of interest" description="Disordered" evidence="1">
    <location>
        <begin position="140"/>
        <end position="161"/>
    </location>
</feature>
<keyword evidence="2" id="KW-0472">Membrane</keyword>
<dbReference type="Proteomes" id="UP000752172">
    <property type="component" value="Unassembled WGS sequence"/>
</dbReference>
<dbReference type="Pfam" id="PF21822">
    <property type="entry name" value="Phage_TAC_15"/>
    <property type="match status" value="1"/>
</dbReference>
<keyword evidence="2" id="KW-0812">Transmembrane</keyword>
<evidence type="ECO:0000313" key="4">
    <source>
        <dbReference type="Proteomes" id="UP000752172"/>
    </source>
</evidence>
<name>A0A921NER8_9PSED</name>
<evidence type="ECO:0000256" key="1">
    <source>
        <dbReference type="SAM" id="MobiDB-lite"/>
    </source>
</evidence>
<feature type="compositionally biased region" description="Polar residues" evidence="1">
    <location>
        <begin position="142"/>
        <end position="161"/>
    </location>
</feature>
<dbReference type="RefSeq" id="WP_220381657.1">
    <property type="nucleotide sequence ID" value="NZ_DYTS01000051.1"/>
</dbReference>
<reference evidence="3" key="2">
    <citation type="submission" date="2021-09" db="EMBL/GenBank/DDBJ databases">
        <authorList>
            <person name="Gilroy R."/>
        </authorList>
    </citation>
    <scope>NUCLEOTIDE SEQUENCE</scope>
    <source>
        <strain evidence="3">ChiSjej2B20-17149</strain>
    </source>
</reference>
<dbReference type="AlphaFoldDB" id="A0A921NER8"/>
<protein>
    <submittedName>
        <fullName evidence="3">Uncharacterized protein</fullName>
    </submittedName>
</protein>
<gene>
    <name evidence="3" type="ORF">K8W20_02760</name>
</gene>
<organism evidence="3 4">
    <name type="scientific">Pseudomonas lactis</name>
    <dbReference type="NCBI Taxonomy" id="1615674"/>
    <lineage>
        <taxon>Bacteria</taxon>
        <taxon>Pseudomonadati</taxon>
        <taxon>Pseudomonadota</taxon>
        <taxon>Gammaproteobacteria</taxon>
        <taxon>Pseudomonadales</taxon>
        <taxon>Pseudomonadaceae</taxon>
        <taxon>Pseudomonas</taxon>
    </lineage>
</organism>
<sequence>MSQAESYIRTIEHDGVTYRFGMPSAEKQRAVLFRLGKYGVEPMIKGLALAELGAASSFVVAGGIVGTMLARMPEDDFNFVCDSMLGKLFKDGAEKPLTMEDFSGRLKTYFTIVVLALGNVFEDFSGLLTLFKKSTDSVAAADSSQENESTQPSTGSSGDPA</sequence>
<comment type="caution">
    <text evidence="3">The sequence shown here is derived from an EMBL/GenBank/DDBJ whole genome shotgun (WGS) entry which is preliminary data.</text>
</comment>
<reference evidence="3" key="1">
    <citation type="journal article" date="2021" name="PeerJ">
        <title>Extensive microbial diversity within the chicken gut microbiome revealed by metagenomics and culture.</title>
        <authorList>
            <person name="Gilroy R."/>
            <person name="Ravi A."/>
            <person name="Getino M."/>
            <person name="Pursley I."/>
            <person name="Horton D.L."/>
            <person name="Alikhan N.F."/>
            <person name="Baker D."/>
            <person name="Gharbi K."/>
            <person name="Hall N."/>
            <person name="Watson M."/>
            <person name="Adriaenssens E.M."/>
            <person name="Foster-Nyarko E."/>
            <person name="Jarju S."/>
            <person name="Secka A."/>
            <person name="Antonio M."/>
            <person name="Oren A."/>
            <person name="Chaudhuri R.R."/>
            <person name="La Ragione R."/>
            <person name="Hildebrand F."/>
            <person name="Pallen M.J."/>
        </authorList>
    </citation>
    <scope>NUCLEOTIDE SEQUENCE</scope>
    <source>
        <strain evidence="3">ChiSjej2B20-17149</strain>
    </source>
</reference>
<dbReference type="InterPro" id="IPR049156">
    <property type="entry name" value="Phage_chap_TAC_15-like"/>
</dbReference>
<keyword evidence="2" id="KW-1133">Transmembrane helix</keyword>
<evidence type="ECO:0000256" key="2">
    <source>
        <dbReference type="SAM" id="Phobius"/>
    </source>
</evidence>